<evidence type="ECO:0000313" key="2">
    <source>
        <dbReference type="Proteomes" id="UP000186817"/>
    </source>
</evidence>
<name>A0A1Q9D8I2_SYMMI</name>
<reference evidence="1 2" key="1">
    <citation type="submission" date="2016-02" db="EMBL/GenBank/DDBJ databases">
        <title>Genome analysis of coral dinoflagellate symbionts highlights evolutionary adaptations to a symbiotic lifestyle.</title>
        <authorList>
            <person name="Aranda M."/>
            <person name="Li Y."/>
            <person name="Liew Y.J."/>
            <person name="Baumgarten S."/>
            <person name="Simakov O."/>
            <person name="Wilson M."/>
            <person name="Piel J."/>
            <person name="Ashoor H."/>
            <person name="Bougouffa S."/>
            <person name="Bajic V.B."/>
            <person name="Ryu T."/>
            <person name="Ravasi T."/>
            <person name="Bayer T."/>
            <person name="Micklem G."/>
            <person name="Kim H."/>
            <person name="Bhak J."/>
            <person name="Lajeunesse T.C."/>
            <person name="Voolstra C.R."/>
        </authorList>
    </citation>
    <scope>NUCLEOTIDE SEQUENCE [LARGE SCALE GENOMIC DNA]</scope>
    <source>
        <strain evidence="1 2">CCMP2467</strain>
    </source>
</reference>
<evidence type="ECO:0000313" key="1">
    <source>
        <dbReference type="EMBL" id="OLP91504.1"/>
    </source>
</evidence>
<comment type="caution">
    <text evidence="1">The sequence shown here is derived from an EMBL/GenBank/DDBJ whole genome shotgun (WGS) entry which is preliminary data.</text>
</comment>
<keyword evidence="2" id="KW-1185">Reference proteome</keyword>
<accession>A0A1Q9D8I2</accession>
<dbReference type="AlphaFoldDB" id="A0A1Q9D8I2"/>
<organism evidence="1 2">
    <name type="scientific">Symbiodinium microadriaticum</name>
    <name type="common">Dinoflagellate</name>
    <name type="synonym">Zooxanthella microadriatica</name>
    <dbReference type="NCBI Taxonomy" id="2951"/>
    <lineage>
        <taxon>Eukaryota</taxon>
        <taxon>Sar</taxon>
        <taxon>Alveolata</taxon>
        <taxon>Dinophyceae</taxon>
        <taxon>Suessiales</taxon>
        <taxon>Symbiodiniaceae</taxon>
        <taxon>Symbiodinium</taxon>
    </lineage>
</organism>
<sequence length="101" mass="11211">MLPFPSSSTEASSSESYEDFLRGELVSLADRLVQKYQAALDRGARQTSVFSVASSLGEFNNLQAPTPVELETDEDTPCTRVDERWAHLTLNLMEERDEVGA</sequence>
<gene>
    <name evidence="1" type="ORF">AK812_SmicGene26803</name>
</gene>
<dbReference type="EMBL" id="LSRX01000662">
    <property type="protein sequence ID" value="OLP91504.1"/>
    <property type="molecule type" value="Genomic_DNA"/>
</dbReference>
<protein>
    <submittedName>
        <fullName evidence="1">Uncharacterized protein</fullName>
    </submittedName>
</protein>
<dbReference type="Proteomes" id="UP000186817">
    <property type="component" value="Unassembled WGS sequence"/>
</dbReference>
<proteinExistence type="predicted"/>